<evidence type="ECO:0000256" key="7">
    <source>
        <dbReference type="HAMAP-Rule" id="MF_01325"/>
    </source>
</evidence>
<keyword evidence="4 7" id="KW-0689">Ribosomal protein</keyword>
<keyword evidence="2 7" id="KW-0699">rRNA-binding</keyword>
<dbReference type="NCBIfam" id="TIGR03625">
    <property type="entry name" value="L3_bact"/>
    <property type="match status" value="1"/>
</dbReference>
<evidence type="ECO:0000313" key="9">
    <source>
        <dbReference type="Proteomes" id="UP000366872"/>
    </source>
</evidence>
<dbReference type="InterPro" id="IPR000597">
    <property type="entry name" value="Ribosomal_uL3"/>
</dbReference>
<dbReference type="Gene3D" id="3.30.160.810">
    <property type="match status" value="1"/>
</dbReference>
<evidence type="ECO:0000256" key="6">
    <source>
        <dbReference type="ARBA" id="ARBA00035243"/>
    </source>
</evidence>
<evidence type="ECO:0000313" key="8">
    <source>
        <dbReference type="EMBL" id="VGO15764.1"/>
    </source>
</evidence>
<evidence type="ECO:0000256" key="1">
    <source>
        <dbReference type="ARBA" id="ARBA00006540"/>
    </source>
</evidence>
<dbReference type="FunFam" id="3.30.160.810:FF:000001">
    <property type="entry name" value="50S ribosomal protein L3"/>
    <property type="match status" value="1"/>
</dbReference>
<dbReference type="EMBL" id="CAAHFG010000003">
    <property type="protein sequence ID" value="VGO15764.1"/>
    <property type="molecule type" value="Genomic_DNA"/>
</dbReference>
<dbReference type="Pfam" id="PF00297">
    <property type="entry name" value="Ribosomal_L3"/>
    <property type="match status" value="1"/>
</dbReference>
<dbReference type="Proteomes" id="UP000366872">
    <property type="component" value="Unassembled WGS sequence"/>
</dbReference>
<organism evidence="8 9">
    <name type="scientific">Pontiella desulfatans</name>
    <dbReference type="NCBI Taxonomy" id="2750659"/>
    <lineage>
        <taxon>Bacteria</taxon>
        <taxon>Pseudomonadati</taxon>
        <taxon>Kiritimatiellota</taxon>
        <taxon>Kiritimatiellia</taxon>
        <taxon>Kiritimatiellales</taxon>
        <taxon>Pontiellaceae</taxon>
        <taxon>Pontiella</taxon>
    </lineage>
</organism>
<keyword evidence="5 7" id="KW-0687">Ribonucleoprotein</keyword>
<dbReference type="PANTHER" id="PTHR11229:SF16">
    <property type="entry name" value="LARGE RIBOSOMAL SUBUNIT PROTEIN UL3C"/>
    <property type="match status" value="1"/>
</dbReference>
<dbReference type="GO" id="GO:0003735">
    <property type="term" value="F:structural constituent of ribosome"/>
    <property type="evidence" value="ECO:0007669"/>
    <property type="project" value="UniProtKB-UniRule"/>
</dbReference>
<dbReference type="GO" id="GO:0019843">
    <property type="term" value="F:rRNA binding"/>
    <property type="evidence" value="ECO:0007669"/>
    <property type="project" value="UniProtKB-UniRule"/>
</dbReference>
<dbReference type="SUPFAM" id="SSF50447">
    <property type="entry name" value="Translation proteins"/>
    <property type="match status" value="1"/>
</dbReference>
<dbReference type="InterPro" id="IPR019927">
    <property type="entry name" value="Ribosomal_uL3_bac/org-type"/>
</dbReference>
<evidence type="ECO:0000256" key="4">
    <source>
        <dbReference type="ARBA" id="ARBA00022980"/>
    </source>
</evidence>
<dbReference type="InterPro" id="IPR009000">
    <property type="entry name" value="Transl_B-barrel_sf"/>
</dbReference>
<dbReference type="Gene3D" id="2.40.30.10">
    <property type="entry name" value="Translation factors"/>
    <property type="match status" value="1"/>
</dbReference>
<reference evidence="8 9" key="1">
    <citation type="submission" date="2019-04" db="EMBL/GenBank/DDBJ databases">
        <authorList>
            <person name="Van Vliet M D."/>
        </authorList>
    </citation>
    <scope>NUCLEOTIDE SEQUENCE [LARGE SCALE GENOMIC DNA]</scope>
    <source>
        <strain evidence="8 9">F1</strain>
    </source>
</reference>
<evidence type="ECO:0000256" key="2">
    <source>
        <dbReference type="ARBA" id="ARBA00022730"/>
    </source>
</evidence>
<keyword evidence="3 7" id="KW-0694">RNA-binding</keyword>
<dbReference type="GO" id="GO:0006412">
    <property type="term" value="P:translation"/>
    <property type="evidence" value="ECO:0007669"/>
    <property type="project" value="UniProtKB-UniRule"/>
</dbReference>
<comment type="similarity">
    <text evidence="1 7">Belongs to the universal ribosomal protein uL3 family.</text>
</comment>
<dbReference type="AlphaFoldDB" id="A0A6C2U8M7"/>
<evidence type="ECO:0000256" key="3">
    <source>
        <dbReference type="ARBA" id="ARBA00022884"/>
    </source>
</evidence>
<dbReference type="FunFam" id="2.40.30.10:FF:000004">
    <property type="entry name" value="50S ribosomal protein L3"/>
    <property type="match status" value="1"/>
</dbReference>
<name>A0A6C2U8M7_PONDE</name>
<gene>
    <name evidence="7 8" type="primary">rplC</name>
    <name evidence="8" type="ORF">PDESU_04349</name>
</gene>
<dbReference type="HAMAP" id="MF_01325_B">
    <property type="entry name" value="Ribosomal_uL3_B"/>
    <property type="match status" value="1"/>
</dbReference>
<comment type="function">
    <text evidence="7">One of the primary rRNA binding proteins, it binds directly near the 3'-end of the 23S rRNA, where it nucleates assembly of the 50S subunit.</text>
</comment>
<comment type="subunit">
    <text evidence="7">Part of the 50S ribosomal subunit. Forms a cluster with proteins L14 and L19.</text>
</comment>
<protein>
    <recommendedName>
        <fullName evidence="6 7">Large ribosomal subunit protein uL3</fullName>
    </recommendedName>
</protein>
<dbReference type="PANTHER" id="PTHR11229">
    <property type="entry name" value="50S RIBOSOMAL PROTEIN L3"/>
    <property type="match status" value="1"/>
</dbReference>
<accession>A0A6C2U8M7</accession>
<dbReference type="GO" id="GO:0022625">
    <property type="term" value="C:cytosolic large ribosomal subunit"/>
    <property type="evidence" value="ECO:0007669"/>
    <property type="project" value="TreeGrafter"/>
</dbReference>
<sequence>MKGLIGKKLGMTSVYDENGVAVPVTVIEAGPCVVTQLKDSEKDGYKAVQLGYGDQKEQRMTKPALGHLKKAGEAVKSVLREFRIEDADVNVGDEVTAAAFEGVNYVDIVATGKGRGYQGVVKRYGFGGGRASHGGGWVRRTGSIGMCEFPARVFKGKKMPGQMGDKRVTTQNLKIIQVRSEENLILVKGSVPGATGGIVTIKEALKKK</sequence>
<dbReference type="RefSeq" id="WP_136081337.1">
    <property type="nucleotide sequence ID" value="NZ_CAAHFG010000003.1"/>
</dbReference>
<keyword evidence="9" id="KW-1185">Reference proteome</keyword>
<evidence type="ECO:0000256" key="5">
    <source>
        <dbReference type="ARBA" id="ARBA00023274"/>
    </source>
</evidence>
<proteinExistence type="inferred from homology"/>